<dbReference type="InterPro" id="IPR001936">
    <property type="entry name" value="RasGAP_dom"/>
</dbReference>
<feature type="region of interest" description="Disordered" evidence="3">
    <location>
        <begin position="33"/>
        <end position="71"/>
    </location>
</feature>
<dbReference type="PROSITE" id="PS50018">
    <property type="entry name" value="RAS_GTPASE_ACTIV_2"/>
    <property type="match status" value="1"/>
</dbReference>
<dbReference type="InterPro" id="IPR008936">
    <property type="entry name" value="Rho_GTPase_activation_prot"/>
</dbReference>
<dbReference type="AlphaFoldDB" id="U7Q5A8"/>
<feature type="region of interest" description="Disordered" evidence="3">
    <location>
        <begin position="1163"/>
        <end position="1185"/>
    </location>
</feature>
<feature type="compositionally biased region" description="Low complexity" evidence="3">
    <location>
        <begin position="1219"/>
        <end position="1233"/>
    </location>
</feature>
<evidence type="ECO:0000256" key="3">
    <source>
        <dbReference type="SAM" id="MobiDB-lite"/>
    </source>
</evidence>
<feature type="region of interest" description="Disordered" evidence="3">
    <location>
        <begin position="196"/>
        <end position="241"/>
    </location>
</feature>
<dbReference type="STRING" id="1391915.U7Q5A8"/>
<dbReference type="OrthoDB" id="775356at2759"/>
<dbReference type="Proteomes" id="UP000018087">
    <property type="component" value="Unassembled WGS sequence"/>
</dbReference>
<evidence type="ECO:0000313" key="6">
    <source>
        <dbReference type="Proteomes" id="UP000018087"/>
    </source>
</evidence>
<feature type="coiled-coil region" evidence="2">
    <location>
        <begin position="1573"/>
        <end position="1620"/>
    </location>
</feature>
<dbReference type="SMART" id="SM00323">
    <property type="entry name" value="RasGAP"/>
    <property type="match status" value="1"/>
</dbReference>
<feature type="region of interest" description="Disordered" evidence="3">
    <location>
        <begin position="79"/>
        <end position="98"/>
    </location>
</feature>
<accession>U7Q5A8</accession>
<feature type="region of interest" description="Disordered" evidence="3">
    <location>
        <begin position="114"/>
        <end position="184"/>
    </location>
</feature>
<dbReference type="InterPro" id="IPR035892">
    <property type="entry name" value="C2_domain_sf"/>
</dbReference>
<evidence type="ECO:0000313" key="5">
    <source>
        <dbReference type="EMBL" id="ERT03074.1"/>
    </source>
</evidence>
<feature type="compositionally biased region" description="Polar residues" evidence="3">
    <location>
        <begin position="81"/>
        <end position="90"/>
    </location>
</feature>
<dbReference type="SUPFAM" id="SSF48350">
    <property type="entry name" value="GTPase activation domain, GAP"/>
    <property type="match status" value="1"/>
</dbReference>
<feature type="compositionally biased region" description="Polar residues" evidence="3">
    <location>
        <begin position="116"/>
        <end position="146"/>
    </location>
</feature>
<gene>
    <name evidence="5" type="ORF">HMPREF1624_01379</name>
</gene>
<feature type="region of interest" description="Disordered" evidence="3">
    <location>
        <begin position="553"/>
        <end position="580"/>
    </location>
</feature>
<feature type="region of interest" description="Disordered" evidence="3">
    <location>
        <begin position="1287"/>
        <end position="1376"/>
    </location>
</feature>
<feature type="domain" description="Ras-GAP" evidence="4">
    <location>
        <begin position="799"/>
        <end position="1033"/>
    </location>
</feature>
<feature type="compositionally biased region" description="Basic and acidic residues" evidence="3">
    <location>
        <begin position="568"/>
        <end position="580"/>
    </location>
</feature>
<feature type="compositionally biased region" description="Low complexity" evidence="3">
    <location>
        <begin position="374"/>
        <end position="384"/>
    </location>
</feature>
<sequence length="1644" mass="181472">MQPTIRAVTPELLDHSTIVTQDLLDAATAYSGISSSTVPPLPPRVFGSMSPQGSPRALSHHGSTTSRRQGVVFSDTMASPFDSTISESSPPSRPAVLRPRTYTMDGVSLFREPLVSSASPESRNRVGSFSSSGTVDSTFRSTSSLQGPPLESLLSYPHIAATRSSETQPTPTSAPFGGITASSSAGSVSSIGGTGFVSSTPSATSSRDKKSSSRRLIKRSTSRPTSPLISPPPSVDSLPLPIPTDNANKVLMLMKNLCGRMRGEIEYRNLGEESWHHGMSYIEEEKGSLMFDAGDHGPFHMALVADLRGCRVVPAVRPDKDGRCLELANAQATTEIVFRPLVATEFDLWLAALLCWQQLRLSPGVVAAPPATSKPPNSRSASSSTIDSGKRRASAAKVKEGAIIKVGKVMLWDKGAATSPRAIVKRPSTRDLRSVQTSWRRVSCILQGNGEFKLMTENDVTILSVIELAQLSRCAIQQLDKSVLDDDYCIAIFPIYAPTSTHLSIFRPVYIALDSRVAFEVWFVLLRAFAVPDVYVLDRSKDNQVYSITDMQTEREEAVEDDSAPPTPDEKFVELGEKGSSETPVRTRQRQLFRLEKTLNLRVTEAKIKPRILPDGSPVPVLPQERTHERHHGKLAMNNDPEQLIGNYLAEVILDGEVRARTTIKSDTKNPFWREDCEFGDLPSTLPYLSVVLKRVDGSLDSFTHQLQASLGLPKTGNLLEYNYGAVDISLADMDKGKDYEHWLPVIDDRQQTVGTMLIKVHHEELAVLSAKEYKPVLDMLQKFSSGLTLQIAEVMPGSLRRLSEVFLNIFQVSGTAADWLMALVEDEIDGIGNQTTMKKMRFSRRLRSNESMESSSDREQMVRDMGRSLQGEANLLFRGNSLLTQALEFHMRRLGKEYLEEILSEKIFEINEVNPDCEVDPSKVSNHEDIHKHWELLMGFTYEIWECITVSAARFPSELRHILKYIRAVAEDRYGDFLRTVAYTSVSGFLFLRFICPAILNPKLFGLLRDHPRPQAQRTLTLIAKGLQALANLSTIGKKETWMEPMNRFLAGQRQSVKDFIDAVCSIPAEKPNAAPILPASYSTPIAIMGRLPPAAREGFPSLPYLIDQPHYIAALVKMWMDAHPLSAPTHVYDGDLLEFNGVCVELQARSDECLTRTVVLRQSTDTDSSHPKPEETLAESMEQASLADTVNLSYGNSSTWMENAEGVSVSSYSGHIGSRSGGLAPPGSSGSEVDDNWGRDHKERQVSSNNGNSNGKEQYDIGGSIKILRNGKQARKFFSGIINRKPRTASPEHVGAPGLDTRDNEFNKDGEQVREREVKDHEKGRERGQIFEQRLQTVLQDDKEQGAKGVGSGASALSSRDLDLTPPPTHHKVPIDPTGAFFESIQNQSRSSSLVAKATMTNHAVGSGHHAFQYFEPSSASSFSSLRTVVTPAAQILRTASTSPPVIEIDRPDLTGLQESYSSRAEELHSEATNRMAAAQDELEAELGRMAQREEAFLSNVAGKQAHFSRSAESWMVKVQTRENTGRGDVGGGGPVEKDERIVDRIEMVRAAAVALESDLEKLWKEWDQAHNEATDVLQAMTSENEDEERDQILAKAKKELDAAAAEATKEMKENEKTFKKAIFAEECKLAQMMLSRQSKYD</sequence>
<dbReference type="GO" id="GO:0005096">
    <property type="term" value="F:GTPase activator activity"/>
    <property type="evidence" value="ECO:0007669"/>
    <property type="project" value="UniProtKB-KW"/>
</dbReference>
<reference evidence="6" key="1">
    <citation type="journal article" date="2014" name="Genome Announc.">
        <title>Genome sequence of the pathogenic fungus Sporothrix schenckii (ATCC 58251).</title>
        <authorList>
            <person name="Cuomo C.A."/>
            <person name="Rodriguez-Del Valle N."/>
            <person name="Perez-Sanchez L."/>
            <person name="Abouelleil A."/>
            <person name="Goldberg J."/>
            <person name="Young S."/>
            <person name="Zeng Q."/>
            <person name="Birren B.W."/>
        </authorList>
    </citation>
    <scope>NUCLEOTIDE SEQUENCE [LARGE SCALE GENOMIC DNA]</scope>
    <source>
        <strain evidence="6">ATCC 58251 / de Perez 2211183</strain>
    </source>
</reference>
<dbReference type="SUPFAM" id="SSF49562">
    <property type="entry name" value="C2 domain (Calcium/lipid-binding domain, CaLB)"/>
    <property type="match status" value="1"/>
</dbReference>
<dbReference type="HOGENOM" id="CLU_003244_1_0_1"/>
<dbReference type="EMBL" id="KI440842">
    <property type="protein sequence ID" value="ERT03074.1"/>
    <property type="molecule type" value="Genomic_DNA"/>
</dbReference>
<dbReference type="Gene3D" id="1.10.506.10">
    <property type="entry name" value="GTPase Activation - p120gap, domain 1"/>
    <property type="match status" value="1"/>
</dbReference>
<dbReference type="InterPro" id="IPR023152">
    <property type="entry name" value="RasGAP_CS"/>
</dbReference>
<dbReference type="Pfam" id="PF00616">
    <property type="entry name" value="RasGAP"/>
    <property type="match status" value="1"/>
</dbReference>
<keyword evidence="1" id="KW-0343">GTPase activation</keyword>
<feature type="compositionally biased region" description="Polar residues" evidence="3">
    <location>
        <begin position="1248"/>
        <end position="1258"/>
    </location>
</feature>
<dbReference type="PANTHER" id="PTHR10194:SF60">
    <property type="entry name" value="RAS GTPASE-ACTIVATING PROTEIN RASKOL"/>
    <property type="match status" value="1"/>
</dbReference>
<dbReference type="PANTHER" id="PTHR10194">
    <property type="entry name" value="RAS GTPASE-ACTIVATING PROTEINS"/>
    <property type="match status" value="1"/>
</dbReference>
<organism evidence="5 6">
    <name type="scientific">Sporothrix schenckii (strain ATCC 58251 / de Perez 2211183)</name>
    <name type="common">Rose-picker's disease fungus</name>
    <dbReference type="NCBI Taxonomy" id="1391915"/>
    <lineage>
        <taxon>Eukaryota</taxon>
        <taxon>Fungi</taxon>
        <taxon>Dikarya</taxon>
        <taxon>Ascomycota</taxon>
        <taxon>Pezizomycotina</taxon>
        <taxon>Sordariomycetes</taxon>
        <taxon>Sordariomycetidae</taxon>
        <taxon>Ophiostomatales</taxon>
        <taxon>Ophiostomataceae</taxon>
        <taxon>Sporothrix</taxon>
    </lineage>
</organism>
<feature type="coiled-coil region" evidence="2">
    <location>
        <begin position="1464"/>
        <end position="1498"/>
    </location>
</feature>
<dbReference type="CDD" id="cd05137">
    <property type="entry name" value="RasGAP_CLA2_BUD2"/>
    <property type="match status" value="1"/>
</dbReference>
<keyword evidence="6" id="KW-1185">Reference proteome</keyword>
<proteinExistence type="predicted"/>
<dbReference type="PROSITE" id="PS00509">
    <property type="entry name" value="RAS_GTPASE_ACTIV_1"/>
    <property type="match status" value="1"/>
</dbReference>
<evidence type="ECO:0000256" key="1">
    <source>
        <dbReference type="ARBA" id="ARBA00022468"/>
    </source>
</evidence>
<feature type="compositionally biased region" description="Basic residues" evidence="3">
    <location>
        <begin position="212"/>
        <end position="221"/>
    </location>
</feature>
<feature type="region of interest" description="Disordered" evidence="3">
    <location>
        <begin position="1213"/>
        <end position="1261"/>
    </location>
</feature>
<protein>
    <recommendedName>
        <fullName evidence="4">Ras-GAP domain-containing protein</fullName>
    </recommendedName>
</protein>
<feature type="compositionally biased region" description="Basic and acidic residues" evidence="3">
    <location>
        <begin position="1302"/>
        <end position="1331"/>
    </location>
</feature>
<dbReference type="eggNOG" id="KOG3508">
    <property type="taxonomic scope" value="Eukaryota"/>
</dbReference>
<evidence type="ECO:0000259" key="4">
    <source>
        <dbReference type="PROSITE" id="PS50018"/>
    </source>
</evidence>
<feature type="region of interest" description="Disordered" evidence="3">
    <location>
        <begin position="367"/>
        <end position="393"/>
    </location>
</feature>
<dbReference type="InterPro" id="IPR039360">
    <property type="entry name" value="Ras_GTPase"/>
</dbReference>
<dbReference type="GO" id="GO:0007165">
    <property type="term" value="P:signal transduction"/>
    <property type="evidence" value="ECO:0007669"/>
    <property type="project" value="UniProtKB-ARBA"/>
</dbReference>
<keyword evidence="2" id="KW-0175">Coiled coil</keyword>
<name>U7Q5A8_SPOS1</name>
<feature type="compositionally biased region" description="Polar residues" evidence="3">
    <location>
        <begin position="162"/>
        <end position="173"/>
    </location>
</feature>
<evidence type="ECO:0000256" key="2">
    <source>
        <dbReference type="SAM" id="Coils"/>
    </source>
</evidence>
<feature type="compositionally biased region" description="Basic and acidic residues" evidence="3">
    <location>
        <begin position="1238"/>
        <end position="1247"/>
    </location>
</feature>